<dbReference type="OrthoDB" id="9798104at2"/>
<sequence>MEHRELCSHTVENNRKAAHSCVSIVPIFNHLQEEEMKKVVKATRPISLKRGESLYQAGDVSDSLYIIHQGKIKIYRLSENGKEQLIRILQPGDFTGELALFTESIHEVYAEAMEKTEICSIHRTDLHLLLRKFPDISLKILSEFSNRLERTELQMTSFVTEDIETRIASYLAQQVEENESTDFKLSMSRKDLASFLGTTPETISRKLAKFEDAGWIEQEDHRVIRILNQEALLTADD</sequence>
<dbReference type="InterPro" id="IPR036390">
    <property type="entry name" value="WH_DNA-bd_sf"/>
</dbReference>
<evidence type="ECO:0000313" key="8">
    <source>
        <dbReference type="EMBL" id="TVT26973.1"/>
    </source>
</evidence>
<evidence type="ECO:0000256" key="2">
    <source>
        <dbReference type="ARBA" id="ARBA00023015"/>
    </source>
</evidence>
<feature type="domain" description="Cyclic nucleotide-binding" evidence="6">
    <location>
        <begin position="27"/>
        <end position="147"/>
    </location>
</feature>
<dbReference type="Gene3D" id="2.60.120.10">
    <property type="entry name" value="Jelly Rolls"/>
    <property type="match status" value="1"/>
</dbReference>
<evidence type="ECO:0000259" key="7">
    <source>
        <dbReference type="PROSITE" id="PS51063"/>
    </source>
</evidence>
<dbReference type="SUPFAM" id="SSF46785">
    <property type="entry name" value="Winged helix' DNA-binding domain"/>
    <property type="match status" value="1"/>
</dbReference>
<organism evidence="8 9">
    <name type="scientific">Salinicoccus cyprini</name>
    <dbReference type="NCBI Taxonomy" id="2493691"/>
    <lineage>
        <taxon>Bacteria</taxon>
        <taxon>Bacillati</taxon>
        <taxon>Bacillota</taxon>
        <taxon>Bacilli</taxon>
        <taxon>Bacillales</taxon>
        <taxon>Staphylococcaceae</taxon>
        <taxon>Salinicoccus</taxon>
    </lineage>
</organism>
<dbReference type="InterPro" id="IPR012318">
    <property type="entry name" value="HTH_CRP"/>
</dbReference>
<evidence type="ECO:0000259" key="6">
    <source>
        <dbReference type="PROSITE" id="PS50042"/>
    </source>
</evidence>
<evidence type="ECO:0000256" key="4">
    <source>
        <dbReference type="ARBA" id="ARBA00023159"/>
    </source>
</evidence>
<dbReference type="Pfam" id="PF13545">
    <property type="entry name" value="HTH_Crp_2"/>
    <property type="match status" value="1"/>
</dbReference>
<keyword evidence="2" id="KW-0805">Transcription regulation</keyword>
<dbReference type="InterPro" id="IPR018490">
    <property type="entry name" value="cNMP-bd_dom_sf"/>
</dbReference>
<dbReference type="PANTHER" id="PTHR24567">
    <property type="entry name" value="CRP FAMILY TRANSCRIPTIONAL REGULATORY PROTEIN"/>
    <property type="match status" value="1"/>
</dbReference>
<protein>
    <recommendedName>
        <fullName evidence="1">HTH-type transcriptional regulator ArcR</fullName>
    </recommendedName>
</protein>
<evidence type="ECO:0000256" key="1">
    <source>
        <dbReference type="ARBA" id="ARBA00020091"/>
    </source>
</evidence>
<dbReference type="GO" id="GO:0003700">
    <property type="term" value="F:DNA-binding transcription factor activity"/>
    <property type="evidence" value="ECO:0007669"/>
    <property type="project" value="InterPro"/>
</dbReference>
<keyword evidence="9" id="KW-1185">Reference proteome</keyword>
<dbReference type="Gene3D" id="1.10.10.10">
    <property type="entry name" value="Winged helix-like DNA-binding domain superfamily/Winged helix DNA-binding domain"/>
    <property type="match status" value="1"/>
</dbReference>
<feature type="domain" description="HTH crp-type" evidence="7">
    <location>
        <begin position="161"/>
        <end position="230"/>
    </location>
</feature>
<dbReference type="InterPro" id="IPR018335">
    <property type="entry name" value="Tscrpt_reg_HTH_Crp-type_CS"/>
</dbReference>
<evidence type="ECO:0000313" key="9">
    <source>
        <dbReference type="Proteomes" id="UP000315103"/>
    </source>
</evidence>
<keyword evidence="4" id="KW-0010">Activator</keyword>
<dbReference type="PROSITE" id="PS00042">
    <property type="entry name" value="HTH_CRP_1"/>
    <property type="match status" value="1"/>
</dbReference>
<dbReference type="SMART" id="SM00100">
    <property type="entry name" value="cNMP"/>
    <property type="match status" value="1"/>
</dbReference>
<dbReference type="InterPro" id="IPR000595">
    <property type="entry name" value="cNMP-bd_dom"/>
</dbReference>
<dbReference type="PRINTS" id="PR00034">
    <property type="entry name" value="HTHCRP"/>
</dbReference>
<dbReference type="CDD" id="cd00038">
    <property type="entry name" value="CAP_ED"/>
    <property type="match status" value="1"/>
</dbReference>
<dbReference type="InterPro" id="IPR050397">
    <property type="entry name" value="Env_Response_Regulators"/>
</dbReference>
<evidence type="ECO:0000256" key="3">
    <source>
        <dbReference type="ARBA" id="ARBA00023125"/>
    </source>
</evidence>
<dbReference type="EMBL" id="VMSJ01000005">
    <property type="protein sequence ID" value="TVT26973.1"/>
    <property type="molecule type" value="Genomic_DNA"/>
</dbReference>
<name>A0A558ARS8_9STAP</name>
<keyword evidence="5" id="KW-0804">Transcription</keyword>
<dbReference type="SUPFAM" id="SSF51206">
    <property type="entry name" value="cAMP-binding domain-like"/>
    <property type="match status" value="1"/>
</dbReference>
<dbReference type="Pfam" id="PF00027">
    <property type="entry name" value="cNMP_binding"/>
    <property type="match status" value="1"/>
</dbReference>
<accession>A0A558ARS8</accession>
<gene>
    <name evidence="8" type="ORF">FO441_10765</name>
</gene>
<dbReference type="PROSITE" id="PS50042">
    <property type="entry name" value="CNMP_BINDING_3"/>
    <property type="match status" value="1"/>
</dbReference>
<dbReference type="PROSITE" id="PS51063">
    <property type="entry name" value="HTH_CRP_2"/>
    <property type="match status" value="1"/>
</dbReference>
<dbReference type="InterPro" id="IPR014710">
    <property type="entry name" value="RmlC-like_jellyroll"/>
</dbReference>
<dbReference type="AlphaFoldDB" id="A0A558ARS8"/>
<dbReference type="RefSeq" id="WP_145289888.1">
    <property type="nucleotide sequence ID" value="NZ_VMSJ01000005.1"/>
</dbReference>
<evidence type="ECO:0000256" key="5">
    <source>
        <dbReference type="ARBA" id="ARBA00023163"/>
    </source>
</evidence>
<reference evidence="8 9" key="1">
    <citation type="submission" date="2019-07" db="EMBL/GenBank/DDBJ databases">
        <title>Salinicoccus cyprini sp. nov., isolated from gastro-intestinal tract of mirror carp, Cyprinus carpio var. specularis, collected from Gobind Sagar Reservoir, Himachal Pradesh, India.</title>
        <authorList>
            <person name="Talwar C."/>
            <person name="Singh A.K."/>
            <person name="Lal R."/>
            <person name="Negi R.K."/>
        </authorList>
    </citation>
    <scope>NUCLEOTIDE SEQUENCE [LARGE SCALE GENOMIC DNA]</scope>
    <source>
        <strain evidence="8 9">CT19</strain>
    </source>
</reference>
<dbReference type="GO" id="GO:0003677">
    <property type="term" value="F:DNA binding"/>
    <property type="evidence" value="ECO:0007669"/>
    <property type="project" value="UniProtKB-KW"/>
</dbReference>
<dbReference type="PANTHER" id="PTHR24567:SF28">
    <property type="entry name" value="LISTERIOLYSIN REGULATORY PROTEIN"/>
    <property type="match status" value="1"/>
</dbReference>
<keyword evidence="3" id="KW-0238">DNA-binding</keyword>
<dbReference type="GO" id="GO:0005829">
    <property type="term" value="C:cytosol"/>
    <property type="evidence" value="ECO:0007669"/>
    <property type="project" value="TreeGrafter"/>
</dbReference>
<dbReference type="Proteomes" id="UP000315103">
    <property type="component" value="Unassembled WGS sequence"/>
</dbReference>
<comment type="caution">
    <text evidence="8">The sequence shown here is derived from an EMBL/GenBank/DDBJ whole genome shotgun (WGS) entry which is preliminary data.</text>
</comment>
<dbReference type="InterPro" id="IPR036388">
    <property type="entry name" value="WH-like_DNA-bd_sf"/>
</dbReference>
<dbReference type="CDD" id="cd00092">
    <property type="entry name" value="HTH_CRP"/>
    <property type="match status" value="1"/>
</dbReference>
<proteinExistence type="predicted"/>
<dbReference type="SMART" id="SM00419">
    <property type="entry name" value="HTH_CRP"/>
    <property type="match status" value="1"/>
</dbReference>